<feature type="chain" id="PRO_5007294372" evidence="1">
    <location>
        <begin position="17"/>
        <end position="138"/>
    </location>
</feature>
<organism evidence="2 3">
    <name type="scientific">Conidiobolus coronatus (strain ATCC 28846 / CBS 209.66 / NRRL 28638)</name>
    <name type="common">Delacroixia coronata</name>
    <dbReference type="NCBI Taxonomy" id="796925"/>
    <lineage>
        <taxon>Eukaryota</taxon>
        <taxon>Fungi</taxon>
        <taxon>Fungi incertae sedis</taxon>
        <taxon>Zoopagomycota</taxon>
        <taxon>Entomophthoromycotina</taxon>
        <taxon>Entomophthoromycetes</taxon>
        <taxon>Entomophthorales</taxon>
        <taxon>Ancylistaceae</taxon>
        <taxon>Conidiobolus</taxon>
    </lineage>
</organism>
<accession>A0A137P2Z1</accession>
<evidence type="ECO:0000256" key="1">
    <source>
        <dbReference type="SAM" id="SignalP"/>
    </source>
</evidence>
<keyword evidence="1" id="KW-0732">Signal</keyword>
<dbReference type="AlphaFoldDB" id="A0A137P2Z1"/>
<feature type="signal peptide" evidence="1">
    <location>
        <begin position="1"/>
        <end position="16"/>
    </location>
</feature>
<sequence length="138" mass="13905">MVSFTKFLALAAVALAAPTADANGLINANVDANVANVADVNADVHILPVDGGYPSNGYPGDGYPGNGYPGGGHPGYPGYPGYPGRRGGLLDLDLDLGLLNGYGRGGLLDLNLGLGLLNGLWGGYPRGGYPGGGYPGRY</sequence>
<proteinExistence type="predicted"/>
<evidence type="ECO:0000313" key="2">
    <source>
        <dbReference type="EMBL" id="KXN69299.1"/>
    </source>
</evidence>
<gene>
    <name evidence="2" type="ORF">CONCODRAFT_85988</name>
</gene>
<keyword evidence="3" id="KW-1185">Reference proteome</keyword>
<reference evidence="2 3" key="1">
    <citation type="journal article" date="2015" name="Genome Biol. Evol.">
        <title>Phylogenomic analyses indicate that early fungi evolved digesting cell walls of algal ancestors of land plants.</title>
        <authorList>
            <person name="Chang Y."/>
            <person name="Wang S."/>
            <person name="Sekimoto S."/>
            <person name="Aerts A.L."/>
            <person name="Choi C."/>
            <person name="Clum A."/>
            <person name="LaButti K.M."/>
            <person name="Lindquist E.A."/>
            <person name="Yee Ngan C."/>
            <person name="Ohm R.A."/>
            <person name="Salamov A.A."/>
            <person name="Grigoriev I.V."/>
            <person name="Spatafora J.W."/>
            <person name="Berbee M.L."/>
        </authorList>
    </citation>
    <scope>NUCLEOTIDE SEQUENCE [LARGE SCALE GENOMIC DNA]</scope>
    <source>
        <strain evidence="2 3">NRRL 28638</strain>
    </source>
</reference>
<name>A0A137P2Z1_CONC2</name>
<dbReference type="EMBL" id="KQ964540">
    <property type="protein sequence ID" value="KXN69299.1"/>
    <property type="molecule type" value="Genomic_DNA"/>
</dbReference>
<dbReference type="Proteomes" id="UP000070444">
    <property type="component" value="Unassembled WGS sequence"/>
</dbReference>
<evidence type="ECO:0000313" key="3">
    <source>
        <dbReference type="Proteomes" id="UP000070444"/>
    </source>
</evidence>
<protein>
    <submittedName>
        <fullName evidence="2">Uncharacterized protein</fullName>
    </submittedName>
</protein>